<sequence>MTAPDSPVPTWHDGPPAAALDALGVADDERGVVHGAAEVRERFAWHDEYHDGSPHPTWLVAAIAVGDGTRLVWDPSADLPDGEYSVGTVVPPRRLAAVTGWLAGVWPATASVRVLSDTGDGVAGDGGVLAVVTDPAELDALRRETTTGRYTGGICRCLGNLTLTLHDAGGALLGTARLHGHGSVAWEAERFHNHLDVADPTALRLRLVGWGVPGQLSGFFMALAFKLDLVPEETGPDDPAPPAGATLTEILDWLGALPVPIPAFGPGGETGRRLLAAYPAEEIMAAVAGDPPPHRMLGAMNWALAQPDDRPMARLLAPALRRLL</sequence>
<proteinExistence type="predicted"/>
<dbReference type="Proteomes" id="UP001501470">
    <property type="component" value="Unassembled WGS sequence"/>
</dbReference>
<gene>
    <name evidence="1" type="ORF">GCM10009827_051410</name>
</gene>
<reference evidence="1 2" key="1">
    <citation type="journal article" date="2019" name="Int. J. Syst. Evol. Microbiol.">
        <title>The Global Catalogue of Microorganisms (GCM) 10K type strain sequencing project: providing services to taxonomists for standard genome sequencing and annotation.</title>
        <authorList>
            <consortium name="The Broad Institute Genomics Platform"/>
            <consortium name="The Broad Institute Genome Sequencing Center for Infectious Disease"/>
            <person name="Wu L."/>
            <person name="Ma J."/>
        </authorList>
    </citation>
    <scope>NUCLEOTIDE SEQUENCE [LARGE SCALE GENOMIC DNA]</scope>
    <source>
        <strain evidence="1 2">JCM 15933</strain>
    </source>
</reference>
<dbReference type="RefSeq" id="WP_344504643.1">
    <property type="nucleotide sequence ID" value="NZ_BAAAQD010000010.1"/>
</dbReference>
<organism evidence="1 2">
    <name type="scientific">Dactylosporangium maewongense</name>
    <dbReference type="NCBI Taxonomy" id="634393"/>
    <lineage>
        <taxon>Bacteria</taxon>
        <taxon>Bacillati</taxon>
        <taxon>Actinomycetota</taxon>
        <taxon>Actinomycetes</taxon>
        <taxon>Micromonosporales</taxon>
        <taxon>Micromonosporaceae</taxon>
        <taxon>Dactylosporangium</taxon>
    </lineage>
</organism>
<accession>A0ABN2AXZ7</accession>
<name>A0ABN2AXZ7_9ACTN</name>
<protein>
    <submittedName>
        <fullName evidence="1">Uncharacterized protein</fullName>
    </submittedName>
</protein>
<comment type="caution">
    <text evidence="1">The sequence shown here is derived from an EMBL/GenBank/DDBJ whole genome shotgun (WGS) entry which is preliminary data.</text>
</comment>
<keyword evidence="2" id="KW-1185">Reference proteome</keyword>
<evidence type="ECO:0000313" key="2">
    <source>
        <dbReference type="Proteomes" id="UP001501470"/>
    </source>
</evidence>
<dbReference type="EMBL" id="BAAAQD010000010">
    <property type="protein sequence ID" value="GAA1527995.1"/>
    <property type="molecule type" value="Genomic_DNA"/>
</dbReference>
<evidence type="ECO:0000313" key="1">
    <source>
        <dbReference type="EMBL" id="GAA1527995.1"/>
    </source>
</evidence>